<dbReference type="OrthoDB" id="680331at2"/>
<evidence type="ECO:0000313" key="2">
    <source>
        <dbReference type="EMBL" id="SMD08319.1"/>
    </source>
</evidence>
<evidence type="ECO:0000256" key="1">
    <source>
        <dbReference type="SAM" id="SignalP"/>
    </source>
</evidence>
<dbReference type="RefSeq" id="WP_084241528.1">
    <property type="nucleotide sequence ID" value="NZ_FWXT01000006.1"/>
</dbReference>
<dbReference type="STRING" id="151894.SAMN04488524_4751"/>
<protein>
    <recommendedName>
        <fullName evidence="4">Chaperone of endosialidase</fullName>
    </recommendedName>
</protein>
<gene>
    <name evidence="2" type="ORF">SAMN04488524_4751</name>
</gene>
<dbReference type="AlphaFoldDB" id="A0A1W2EF15"/>
<organism evidence="2 3">
    <name type="scientific">Pedobacter africanus</name>
    <dbReference type="NCBI Taxonomy" id="151894"/>
    <lineage>
        <taxon>Bacteria</taxon>
        <taxon>Pseudomonadati</taxon>
        <taxon>Bacteroidota</taxon>
        <taxon>Sphingobacteriia</taxon>
        <taxon>Sphingobacteriales</taxon>
        <taxon>Sphingobacteriaceae</taxon>
        <taxon>Pedobacter</taxon>
    </lineage>
</organism>
<feature type="chain" id="PRO_5013275255" description="Chaperone of endosialidase" evidence="1">
    <location>
        <begin position="20"/>
        <end position="342"/>
    </location>
</feature>
<evidence type="ECO:0000313" key="3">
    <source>
        <dbReference type="Proteomes" id="UP000192756"/>
    </source>
</evidence>
<dbReference type="Proteomes" id="UP000192756">
    <property type="component" value="Unassembled WGS sequence"/>
</dbReference>
<name>A0A1W2EF15_9SPHI</name>
<evidence type="ECO:0008006" key="4">
    <source>
        <dbReference type="Google" id="ProtNLM"/>
    </source>
</evidence>
<proteinExistence type="predicted"/>
<keyword evidence="1" id="KW-0732">Signal</keyword>
<reference evidence="3" key="1">
    <citation type="submission" date="2017-04" db="EMBL/GenBank/DDBJ databases">
        <authorList>
            <person name="Varghese N."/>
            <person name="Submissions S."/>
        </authorList>
    </citation>
    <scope>NUCLEOTIDE SEQUENCE [LARGE SCALE GENOMIC DNA]</scope>
    <source>
        <strain evidence="3">DSM 12126</strain>
    </source>
</reference>
<dbReference type="EMBL" id="FWXT01000006">
    <property type="protein sequence ID" value="SMD08319.1"/>
    <property type="molecule type" value="Genomic_DNA"/>
</dbReference>
<sequence length="342" mass="36871">MRKIFFTGMLAVGTVAAFGQPNTLPNNGDVGIGTTTPSQKLTVIGKMNIEDPTLGNYLGFGIPNINEYNTIGSLYSSAVLTIGHGLKPHPSEGTLTYSFPTMSRSAIEVGGFGANGIRFYTKGVSTETVGAAFTDPPRMMISNSGKVGIGTNNPESPFYLQADANTSGAPANAQVIIAGGTHPEKRLSIAYNTSSNYAEMQSQVYAGAFTPIVLNPNGGDVTIGTPDSKGYKLAVNGKVRAHEIKVETANWPDYVFEQDYRLLTLQEIEKHIKDKGHLPGIPSAAEAKTNGIDLGEMNAKLLQKIEELTLHLIEKDKKLNEDRKIILNQEERLRKLECKIGN</sequence>
<accession>A0A1W2EF15</accession>
<feature type="signal peptide" evidence="1">
    <location>
        <begin position="1"/>
        <end position="19"/>
    </location>
</feature>
<keyword evidence="3" id="KW-1185">Reference proteome</keyword>